<dbReference type="RefSeq" id="WP_157336826.1">
    <property type="nucleotide sequence ID" value="NZ_RHLK01000008.1"/>
</dbReference>
<gene>
    <name evidence="2" type="ORF">EDM21_15495</name>
</gene>
<evidence type="ECO:0000313" key="3">
    <source>
        <dbReference type="Proteomes" id="UP000490800"/>
    </source>
</evidence>
<dbReference type="Pfam" id="PF04186">
    <property type="entry name" value="FxsA"/>
    <property type="match status" value="1"/>
</dbReference>
<organism evidence="2 3">
    <name type="scientific">Paenibacillus lutrae</name>
    <dbReference type="NCBI Taxonomy" id="2078573"/>
    <lineage>
        <taxon>Bacteria</taxon>
        <taxon>Bacillati</taxon>
        <taxon>Bacillota</taxon>
        <taxon>Bacilli</taxon>
        <taxon>Bacillales</taxon>
        <taxon>Paenibacillaceae</taxon>
        <taxon>Paenibacillus</taxon>
    </lineage>
</organism>
<dbReference type="InterPro" id="IPR007313">
    <property type="entry name" value="FxsA"/>
</dbReference>
<name>A0A7X3FJK5_9BACL</name>
<feature type="transmembrane region" description="Helical" evidence="1">
    <location>
        <begin position="30"/>
        <end position="47"/>
    </location>
</feature>
<dbReference type="Proteomes" id="UP000490800">
    <property type="component" value="Unassembled WGS sequence"/>
</dbReference>
<dbReference type="EMBL" id="RHLK01000008">
    <property type="protein sequence ID" value="MVP00913.1"/>
    <property type="molecule type" value="Genomic_DNA"/>
</dbReference>
<comment type="caution">
    <text evidence="2">The sequence shown here is derived from an EMBL/GenBank/DDBJ whole genome shotgun (WGS) entry which is preliminary data.</text>
</comment>
<protein>
    <submittedName>
        <fullName evidence="2">Exclusion suppressor FxsA</fullName>
    </submittedName>
</protein>
<sequence>MLRKVLAVILLVPVLEIALLIGMVSLAGGWFTFTWILVTALIGALLVKREARRISSYRKSQVTVIQNPADSIIDSLSFFIGGLLLIIPGFLTDLVGVLLILPFTRPLFKVGMVYLLQKLMRGGNFTFINRR</sequence>
<dbReference type="PANTHER" id="PTHR35335">
    <property type="entry name" value="UPF0716 PROTEIN FXSA"/>
    <property type="match status" value="1"/>
</dbReference>
<reference evidence="2 3" key="1">
    <citation type="journal article" date="2019" name="Microorganisms">
        <title>Paenibacillus lutrae sp. nov., A Chitinolytic Species Isolated from A River Otter in Castril Natural Park, Granada, Spain.</title>
        <authorList>
            <person name="Rodriguez M."/>
            <person name="Reina J.C."/>
            <person name="Bejar V."/>
            <person name="Llamas I."/>
        </authorList>
    </citation>
    <scope>NUCLEOTIDE SEQUENCE [LARGE SCALE GENOMIC DNA]</scope>
    <source>
        <strain evidence="2 3">N10</strain>
    </source>
</reference>
<evidence type="ECO:0000256" key="1">
    <source>
        <dbReference type="SAM" id="Phobius"/>
    </source>
</evidence>
<keyword evidence="3" id="KW-1185">Reference proteome</keyword>
<feature type="transmembrane region" description="Helical" evidence="1">
    <location>
        <begin position="97"/>
        <end position="116"/>
    </location>
</feature>
<dbReference type="GO" id="GO:0016020">
    <property type="term" value="C:membrane"/>
    <property type="evidence" value="ECO:0007669"/>
    <property type="project" value="InterPro"/>
</dbReference>
<accession>A0A7X3FJK5</accession>
<feature type="transmembrane region" description="Helical" evidence="1">
    <location>
        <begin position="68"/>
        <end position="91"/>
    </location>
</feature>
<keyword evidence="1" id="KW-0812">Transmembrane</keyword>
<dbReference type="PANTHER" id="PTHR35335:SF1">
    <property type="entry name" value="UPF0716 PROTEIN FXSA"/>
    <property type="match status" value="1"/>
</dbReference>
<keyword evidence="1" id="KW-1133">Transmembrane helix</keyword>
<evidence type="ECO:0000313" key="2">
    <source>
        <dbReference type="EMBL" id="MVP00913.1"/>
    </source>
</evidence>
<dbReference type="NCBIfam" id="NF008528">
    <property type="entry name" value="PRK11463.1-2"/>
    <property type="match status" value="1"/>
</dbReference>
<dbReference type="AlphaFoldDB" id="A0A7X3FJK5"/>
<keyword evidence="1" id="KW-0472">Membrane</keyword>
<proteinExistence type="predicted"/>
<dbReference type="OrthoDB" id="9792788at2"/>